<feature type="compositionally biased region" description="Polar residues" evidence="1">
    <location>
        <begin position="459"/>
        <end position="478"/>
    </location>
</feature>
<dbReference type="Pfam" id="PF12043">
    <property type="entry name" value="DUF3527"/>
    <property type="match status" value="2"/>
</dbReference>
<name>A0AAV8SGL6_9ROSI</name>
<dbReference type="PANTHER" id="PTHR31390">
    <property type="entry name" value="EXPRESSED PROTEIN"/>
    <property type="match status" value="1"/>
</dbReference>
<evidence type="ECO:0008006" key="4">
    <source>
        <dbReference type="Google" id="ProtNLM"/>
    </source>
</evidence>
<protein>
    <recommendedName>
        <fullName evidence="4">DUF3527 domain protein</fullName>
    </recommendedName>
</protein>
<gene>
    <name evidence="2" type="ORF">K2173_016485</name>
</gene>
<feature type="compositionally biased region" description="Basic and acidic residues" evidence="1">
    <location>
        <begin position="860"/>
        <end position="870"/>
    </location>
</feature>
<feature type="region of interest" description="Disordered" evidence="1">
    <location>
        <begin position="192"/>
        <end position="241"/>
    </location>
</feature>
<feature type="region of interest" description="Disordered" evidence="1">
    <location>
        <begin position="411"/>
        <end position="480"/>
    </location>
</feature>
<dbReference type="Proteomes" id="UP001159364">
    <property type="component" value="Linkage Group LG11"/>
</dbReference>
<proteinExistence type="predicted"/>
<feature type="compositionally biased region" description="Basic and acidic residues" evidence="1">
    <location>
        <begin position="192"/>
        <end position="230"/>
    </location>
</feature>
<dbReference type="AlphaFoldDB" id="A0AAV8SGL6"/>
<feature type="region of interest" description="Disordered" evidence="1">
    <location>
        <begin position="860"/>
        <end position="905"/>
    </location>
</feature>
<dbReference type="PANTHER" id="PTHR31390:SF4">
    <property type="entry name" value="DUF3527 DOMAIN-CONTAINING PROTEIN"/>
    <property type="match status" value="1"/>
</dbReference>
<keyword evidence="3" id="KW-1185">Reference proteome</keyword>
<evidence type="ECO:0000313" key="2">
    <source>
        <dbReference type="EMBL" id="KAJ8751303.1"/>
    </source>
</evidence>
<accession>A0AAV8SGL6</accession>
<feature type="region of interest" description="Disordered" evidence="1">
    <location>
        <begin position="518"/>
        <end position="540"/>
    </location>
</feature>
<reference evidence="2 3" key="1">
    <citation type="submission" date="2021-09" db="EMBL/GenBank/DDBJ databases">
        <title>Genomic insights and catalytic innovation underlie evolution of tropane alkaloids biosynthesis.</title>
        <authorList>
            <person name="Wang Y.-J."/>
            <person name="Tian T."/>
            <person name="Huang J.-P."/>
            <person name="Huang S.-X."/>
        </authorList>
    </citation>
    <scope>NUCLEOTIDE SEQUENCE [LARGE SCALE GENOMIC DNA]</scope>
    <source>
        <strain evidence="2">KIB-2018</strain>
        <tissue evidence="2">Leaf</tissue>
    </source>
</reference>
<dbReference type="InterPro" id="IPR021916">
    <property type="entry name" value="DUF3527"/>
</dbReference>
<sequence length="905" mass="100851">MEGNERLENNSRDIQTLGISEKIDIIKVRRCSNLHMNFRQEKVSFHFADLLHETTTIRDMSSKPLRGCSKLDRKLVEEEELIKYMSNLPSYLERGAKRDDKVLNVGVLDWGRLEKWHSQKHISQMSHRHSLSSSNSSSSFSTEGSSVISSVGRSCSPAHQRICRPSLQFHLMSSPRESHSHARKSLEESFGKFPDAKGIRGHAPDVKGQFIRKDPGTDQIRRKKRDDVAKVKSQTGTSTNGVNDEVVHCVKANSKKQDLKFLKRLENFQEQEADIFDKDATQKNEAVVCLKPRNPPIISNPRLPHLSDSIVGQTAAEESRRSFSEIPKEFDLLPLSSCVPHSCPLPQKFDSAIKRCSDVDEVSFLREHSTKKGNDLDFGGTFEVKRSGQVPAVSGFKEHSKGLDSKPIKVASEKPRSTSPFRRLGIGMGKINKNFNSREGLQPASTNRSAKSVSDDTKNSSFQDASIIDAQNSTSRARSSPLRRLFDPLWKPKAQNHCNSLEQLRRNLVPTDRACKSDGNAEFSNGAAQPRTTLESDTTSFQKANNDLTRDKNYKSSQFQALLQVAIKDGQPLYTFAVDNEHDIIAATGKKLSSTREDGYSCIYTFYSIQKVKKKNGRWIAQGGKGKDPAYIHNVVALLKVSGSQFSSLTRQNYIVQSLTREFVLFAVDLRRGEPQALDFQPNDELAAIVVKIPKVINKSSVRHGHQSIKYSDLPGTRSHSTLENEVNLPFFGCQTVMNATMILPSGIHSLPNKGGPSSLIQRWRSGGSCDCGGWDLGCKLRILSNKFGNKLVPPKGRVTDKFEFMYQGEEDEDQPVFSLASFQEGIYSVEFNASLSILQAFSLGIAVIEGKKLHEISEISSSNEEKTSRETVLAQNDGTRMPPPNGMDGGRYVSYPPLSPVGRV</sequence>
<evidence type="ECO:0000313" key="3">
    <source>
        <dbReference type="Proteomes" id="UP001159364"/>
    </source>
</evidence>
<feature type="region of interest" description="Disordered" evidence="1">
    <location>
        <begin position="121"/>
        <end position="143"/>
    </location>
</feature>
<organism evidence="2 3">
    <name type="scientific">Erythroxylum novogranatense</name>
    <dbReference type="NCBI Taxonomy" id="1862640"/>
    <lineage>
        <taxon>Eukaryota</taxon>
        <taxon>Viridiplantae</taxon>
        <taxon>Streptophyta</taxon>
        <taxon>Embryophyta</taxon>
        <taxon>Tracheophyta</taxon>
        <taxon>Spermatophyta</taxon>
        <taxon>Magnoliopsida</taxon>
        <taxon>eudicotyledons</taxon>
        <taxon>Gunneridae</taxon>
        <taxon>Pentapetalae</taxon>
        <taxon>rosids</taxon>
        <taxon>fabids</taxon>
        <taxon>Malpighiales</taxon>
        <taxon>Erythroxylaceae</taxon>
        <taxon>Erythroxylum</taxon>
    </lineage>
</organism>
<feature type="compositionally biased region" description="Low complexity" evidence="1">
    <location>
        <begin position="131"/>
        <end position="143"/>
    </location>
</feature>
<evidence type="ECO:0000256" key="1">
    <source>
        <dbReference type="SAM" id="MobiDB-lite"/>
    </source>
</evidence>
<feature type="compositionally biased region" description="Polar residues" evidence="1">
    <location>
        <begin position="433"/>
        <end position="452"/>
    </location>
</feature>
<feature type="compositionally biased region" description="Polar residues" evidence="1">
    <location>
        <begin position="522"/>
        <end position="540"/>
    </location>
</feature>
<comment type="caution">
    <text evidence="2">The sequence shown here is derived from an EMBL/GenBank/DDBJ whole genome shotgun (WGS) entry which is preliminary data.</text>
</comment>
<dbReference type="EMBL" id="JAIWQS010000011">
    <property type="protein sequence ID" value="KAJ8751303.1"/>
    <property type="molecule type" value="Genomic_DNA"/>
</dbReference>